<comment type="similarity">
    <text evidence="1">Belongs to the GeBP family.</text>
</comment>
<sequence>MFCCCFFPSLFQKMGIRRSRATVEKSEECKSLPLSTNEVDQPPLKKLRRPIENSVGDRDDEDFESGSEDEEQSESGSSEEKSIAQGEKNKSSEFESDGDSQIRNKQAQQNMDLGENTGTNEHDQSNVEEDDGSSESEEVEEDEDDSAESVAKNDKANMEFIEKHSNNNLKQNVDVNEEEEEDSSESEENEEEDDGSADLVPGGDSEANSGHENMDLGEKFSSDALKQIVVANGHDSHEDDGSYESETEASQDHDLGGDIARGKSRGVFQSRGSLAVSTLRNEDVNTPQQINFPRKSKTEKSPYARWSDSHVLTLLECLIKVKNEDKEGSKYHIHSVHQAIGDLADFKPSLPQVKEKIRRLKNMHARVAKKSREYLSSHEAQVLKLCDMLWGKEIKENIVDKSGGGLILDDCFEAKNLISQGFHLLEGSKRQEDFEKEWNKSRLKEIELYLKRLDIVRKHLKAVKYELRASLRSQEEVD</sequence>
<dbReference type="Proteomes" id="UP001161247">
    <property type="component" value="Chromosome 9"/>
</dbReference>
<reference evidence="4" key="1">
    <citation type="submission" date="2023-03" db="EMBL/GenBank/DDBJ databases">
        <authorList>
            <person name="Julca I."/>
        </authorList>
    </citation>
    <scope>NUCLEOTIDE SEQUENCE</scope>
</reference>
<evidence type="ECO:0000256" key="2">
    <source>
        <dbReference type="SAM" id="MobiDB-lite"/>
    </source>
</evidence>
<feature type="compositionally biased region" description="Polar residues" evidence="2">
    <location>
        <begin position="279"/>
        <end position="291"/>
    </location>
</feature>
<evidence type="ECO:0000259" key="3">
    <source>
        <dbReference type="Pfam" id="PF04504"/>
    </source>
</evidence>
<evidence type="ECO:0000313" key="5">
    <source>
        <dbReference type="Proteomes" id="UP001161247"/>
    </source>
</evidence>
<feature type="compositionally biased region" description="Polar residues" evidence="2">
    <location>
        <begin position="99"/>
        <end position="119"/>
    </location>
</feature>
<dbReference type="Pfam" id="PF04504">
    <property type="entry name" value="GeBP-like_DBD"/>
    <property type="match status" value="1"/>
</dbReference>
<proteinExistence type="inferred from homology"/>
<feature type="compositionally biased region" description="Basic and acidic residues" evidence="2">
    <location>
        <begin position="212"/>
        <end position="221"/>
    </location>
</feature>
<feature type="region of interest" description="Disordered" evidence="2">
    <location>
        <begin position="24"/>
        <end position="266"/>
    </location>
</feature>
<protein>
    <submittedName>
        <fullName evidence="4">OLC1v1018598C1</fullName>
    </submittedName>
</protein>
<dbReference type="EMBL" id="OX459126">
    <property type="protein sequence ID" value="CAI9117247.1"/>
    <property type="molecule type" value="Genomic_DNA"/>
</dbReference>
<gene>
    <name evidence="4" type="ORF">OLC1_LOCUS23341</name>
</gene>
<feature type="domain" description="Glabrous enhancer-binding protein-like DBD" evidence="3">
    <location>
        <begin position="306"/>
        <end position="391"/>
    </location>
</feature>
<feature type="compositionally biased region" description="Basic and acidic residues" evidence="2">
    <location>
        <begin position="78"/>
        <end position="93"/>
    </location>
</feature>
<accession>A0AAV1EBZ3</accession>
<keyword evidence="5" id="KW-1185">Reference proteome</keyword>
<feature type="compositionally biased region" description="Acidic residues" evidence="2">
    <location>
        <begin position="126"/>
        <end position="147"/>
    </location>
</feature>
<feature type="compositionally biased region" description="Acidic residues" evidence="2">
    <location>
        <begin position="175"/>
        <end position="196"/>
    </location>
</feature>
<dbReference type="AlphaFoldDB" id="A0AAV1EBZ3"/>
<evidence type="ECO:0000313" key="4">
    <source>
        <dbReference type="EMBL" id="CAI9117247.1"/>
    </source>
</evidence>
<evidence type="ECO:0000256" key="1">
    <source>
        <dbReference type="ARBA" id="ARBA00010820"/>
    </source>
</evidence>
<name>A0AAV1EBZ3_OLDCO</name>
<feature type="compositionally biased region" description="Acidic residues" evidence="2">
    <location>
        <begin position="58"/>
        <end position="73"/>
    </location>
</feature>
<feature type="region of interest" description="Disordered" evidence="2">
    <location>
        <begin position="279"/>
        <end position="301"/>
    </location>
</feature>
<organism evidence="4 5">
    <name type="scientific">Oldenlandia corymbosa var. corymbosa</name>
    <dbReference type="NCBI Taxonomy" id="529605"/>
    <lineage>
        <taxon>Eukaryota</taxon>
        <taxon>Viridiplantae</taxon>
        <taxon>Streptophyta</taxon>
        <taxon>Embryophyta</taxon>
        <taxon>Tracheophyta</taxon>
        <taxon>Spermatophyta</taxon>
        <taxon>Magnoliopsida</taxon>
        <taxon>eudicotyledons</taxon>
        <taxon>Gunneridae</taxon>
        <taxon>Pentapetalae</taxon>
        <taxon>asterids</taxon>
        <taxon>lamiids</taxon>
        <taxon>Gentianales</taxon>
        <taxon>Rubiaceae</taxon>
        <taxon>Rubioideae</taxon>
        <taxon>Spermacoceae</taxon>
        <taxon>Hedyotis-Oldenlandia complex</taxon>
        <taxon>Oldenlandia</taxon>
    </lineage>
</organism>
<feature type="compositionally biased region" description="Basic and acidic residues" evidence="2">
    <location>
        <begin position="151"/>
        <end position="165"/>
    </location>
</feature>
<dbReference type="InterPro" id="IPR053932">
    <property type="entry name" value="GeBP-like_DBD"/>
</dbReference>